<feature type="binding site" evidence="6">
    <location>
        <position position="285"/>
    </location>
    <ligand>
        <name>Zn(2+)</name>
        <dbReference type="ChEBI" id="CHEBI:29105"/>
    </ligand>
</feature>
<evidence type="ECO:0000256" key="3">
    <source>
        <dbReference type="ARBA" id="ARBA00022692"/>
    </source>
</evidence>
<dbReference type="PANTHER" id="PTHR20855">
    <property type="entry name" value="ADIPOR/PROGESTIN RECEPTOR-RELATED"/>
    <property type="match status" value="1"/>
</dbReference>
<dbReference type="Proteomes" id="UP001431209">
    <property type="component" value="Unassembled WGS sequence"/>
</dbReference>
<feature type="transmembrane region" description="Helical" evidence="7">
    <location>
        <begin position="198"/>
        <end position="220"/>
    </location>
</feature>
<reference evidence="8 9" key="1">
    <citation type="submission" date="2024-03" db="EMBL/GenBank/DDBJ databases">
        <title>The Acrasis kona genome and developmental transcriptomes reveal deep origins of eukaryotic multicellular pathways.</title>
        <authorList>
            <person name="Sheikh S."/>
            <person name="Fu C.-J."/>
            <person name="Brown M.W."/>
            <person name="Baldauf S.L."/>
        </authorList>
    </citation>
    <scope>NUCLEOTIDE SEQUENCE [LARGE SCALE GENOMIC DNA]</scope>
    <source>
        <strain evidence="8 9">ATCC MYA-3509</strain>
    </source>
</reference>
<keyword evidence="4 7" id="KW-1133">Transmembrane helix</keyword>
<keyword evidence="9" id="KW-1185">Reference proteome</keyword>
<dbReference type="InterPro" id="IPR004254">
    <property type="entry name" value="AdipoR/HlyIII-related"/>
</dbReference>
<protein>
    <submittedName>
        <fullName evidence="8">Adiponectin receptor</fullName>
    </submittedName>
</protein>
<feature type="transmembrane region" description="Helical" evidence="7">
    <location>
        <begin position="143"/>
        <end position="163"/>
    </location>
</feature>
<keyword evidence="6" id="KW-0862">Zinc</keyword>
<evidence type="ECO:0000256" key="1">
    <source>
        <dbReference type="ARBA" id="ARBA00004141"/>
    </source>
</evidence>
<evidence type="ECO:0000313" key="8">
    <source>
        <dbReference type="EMBL" id="KAL0478287.1"/>
    </source>
</evidence>
<keyword evidence="5 7" id="KW-0472">Membrane</keyword>
<gene>
    <name evidence="8" type="ORF">AKO1_008553</name>
</gene>
<comment type="caution">
    <text evidence="8">The sequence shown here is derived from an EMBL/GenBank/DDBJ whole genome shotgun (WGS) entry which is preliminary data.</text>
</comment>
<keyword evidence="8" id="KW-0675">Receptor</keyword>
<feature type="transmembrane region" description="Helical" evidence="7">
    <location>
        <begin position="272"/>
        <end position="296"/>
    </location>
</feature>
<proteinExistence type="inferred from homology"/>
<evidence type="ECO:0000256" key="2">
    <source>
        <dbReference type="ARBA" id="ARBA00007018"/>
    </source>
</evidence>
<feature type="binding site" evidence="6">
    <location>
        <position position="281"/>
    </location>
    <ligand>
        <name>Zn(2+)</name>
        <dbReference type="ChEBI" id="CHEBI:29105"/>
    </ligand>
</feature>
<feature type="transmembrane region" description="Helical" evidence="7">
    <location>
        <begin position="169"/>
        <end position="186"/>
    </location>
</feature>
<dbReference type="EMBL" id="JAOPGA020000356">
    <property type="protein sequence ID" value="KAL0478287.1"/>
    <property type="molecule type" value="Genomic_DNA"/>
</dbReference>
<organism evidence="8 9">
    <name type="scientific">Acrasis kona</name>
    <dbReference type="NCBI Taxonomy" id="1008807"/>
    <lineage>
        <taxon>Eukaryota</taxon>
        <taxon>Discoba</taxon>
        <taxon>Heterolobosea</taxon>
        <taxon>Tetramitia</taxon>
        <taxon>Eutetramitia</taxon>
        <taxon>Acrasidae</taxon>
        <taxon>Acrasis</taxon>
    </lineage>
</organism>
<name>A0AAW2YMB3_9EUKA</name>
<feature type="binding site" evidence="6">
    <location>
        <position position="123"/>
    </location>
    <ligand>
        <name>Zn(2+)</name>
        <dbReference type="ChEBI" id="CHEBI:29105"/>
    </ligand>
</feature>
<evidence type="ECO:0000313" key="9">
    <source>
        <dbReference type="Proteomes" id="UP001431209"/>
    </source>
</evidence>
<comment type="subcellular location">
    <subcellularLocation>
        <location evidence="1">Membrane</location>
        <topology evidence="1">Multi-pass membrane protein</topology>
    </subcellularLocation>
</comment>
<evidence type="ECO:0000256" key="7">
    <source>
        <dbReference type="SAM" id="Phobius"/>
    </source>
</evidence>
<comment type="similarity">
    <text evidence="2">Belongs to the ADIPOR family.</text>
</comment>
<dbReference type="GO" id="GO:0038023">
    <property type="term" value="F:signaling receptor activity"/>
    <property type="evidence" value="ECO:0007669"/>
    <property type="project" value="TreeGrafter"/>
</dbReference>
<feature type="transmembrane region" description="Helical" evidence="7">
    <location>
        <begin position="240"/>
        <end position="260"/>
    </location>
</feature>
<evidence type="ECO:0000256" key="5">
    <source>
        <dbReference type="ARBA" id="ARBA00023136"/>
    </source>
</evidence>
<accession>A0AAW2YMB3</accession>
<dbReference type="Pfam" id="PF03006">
    <property type="entry name" value="HlyIII"/>
    <property type="match status" value="1"/>
</dbReference>
<evidence type="ECO:0000256" key="6">
    <source>
        <dbReference type="PIRSR" id="PIRSR604254-1"/>
    </source>
</evidence>
<dbReference type="AlphaFoldDB" id="A0AAW2YMB3"/>
<feature type="transmembrane region" description="Helical" evidence="7">
    <location>
        <begin position="103"/>
        <end position="122"/>
    </location>
</feature>
<dbReference type="PANTHER" id="PTHR20855:SF52">
    <property type="entry name" value="ADIPONECTIN RECEPTOR PROTEIN"/>
    <property type="match status" value="1"/>
</dbReference>
<sequence>MSKKPLRLFSWYPELEHVKEPIDKLKLSPKEKETQYKSPLHALVGYRKMPVQSLSKCFWSSLTIHNDTGNIWTHLLPGLYFLYLAASTNRELADLELNYEDRAVLVGYLLFATVTWFFSAAYHTFRAHSVAAYNFCLMCDLRGIILLLCGANMLCISQTMKYFTFWRHFYHGINFTVLICLFLWIPHMVKHRLSKQRTLYFSIYTIIGLFAWCHKMYFLLHDNQHILPVIKNYVDHYHSGWAHLISILTTYAIAGAGMVIRNLKYPERGFPYVFDIICSSHQIFHVVTAFGAYFSYKGLIDLMRSGAFPHHSS</sequence>
<evidence type="ECO:0000256" key="4">
    <source>
        <dbReference type="ARBA" id="ARBA00022989"/>
    </source>
</evidence>
<dbReference type="GO" id="GO:0016020">
    <property type="term" value="C:membrane"/>
    <property type="evidence" value="ECO:0007669"/>
    <property type="project" value="UniProtKB-SubCell"/>
</dbReference>
<keyword evidence="6" id="KW-0479">Metal-binding</keyword>
<dbReference type="GO" id="GO:0046872">
    <property type="term" value="F:metal ion binding"/>
    <property type="evidence" value="ECO:0007669"/>
    <property type="project" value="UniProtKB-KW"/>
</dbReference>
<keyword evidence="3 7" id="KW-0812">Transmembrane</keyword>